<dbReference type="InterPro" id="IPR036457">
    <property type="entry name" value="PPM-type-like_dom_sf"/>
</dbReference>
<dbReference type="RefSeq" id="WP_170177677.1">
    <property type="nucleotide sequence ID" value="NZ_QTTT01000001.1"/>
</dbReference>
<dbReference type="PROSITE" id="PS51746">
    <property type="entry name" value="PPM_2"/>
    <property type="match status" value="1"/>
</dbReference>
<dbReference type="SMART" id="SM00332">
    <property type="entry name" value="PP2Cc"/>
    <property type="match status" value="1"/>
</dbReference>
<dbReference type="InterPro" id="IPR001932">
    <property type="entry name" value="PPM-type_phosphatase-like_dom"/>
</dbReference>
<comment type="caution">
    <text evidence="3">The sequence shown here is derived from an EMBL/GenBank/DDBJ whole genome shotgun (WGS) entry which is preliminary data.</text>
</comment>
<keyword evidence="4" id="KW-1185">Reference proteome</keyword>
<dbReference type="EMBL" id="QTTT01000001">
    <property type="protein sequence ID" value="REE97762.1"/>
    <property type="molecule type" value="Genomic_DNA"/>
</dbReference>
<name>A0A3D9SP73_9ACTN</name>
<gene>
    <name evidence="3" type="ORF">DFJ69_3237</name>
</gene>
<feature type="compositionally biased region" description="Basic and acidic residues" evidence="1">
    <location>
        <begin position="10"/>
        <end position="22"/>
    </location>
</feature>
<proteinExistence type="predicted"/>
<protein>
    <submittedName>
        <fullName evidence="3">Serine/threonine protein phosphatase PrpC</fullName>
    </submittedName>
</protein>
<sequence length="566" mass="58449">MRARSWLGRSSKDGRPSAKPETPDDATAEDTPAAPEPPVEADHDGNEPSPGADPEPGDERKSRGGPGDDPEPAEGGREPRGGHSEEAKSVDGPGHDDGRESEVAEAEGPEGEHIAQVTADGPEEDPTFETDETPDVDDWLEETVEEVFDHREALDDRLMGPMATYRWPEAAFPVLGDPDGLPAGRLAAELMELWPLLESAVERTGPGCLVPESLRWDEIAGWQLLCVPPYGARKLPVAETPGAVDRDRWAVVSALVTLAVGRPPRDVADALALTDLLAGDLTQGLDAIVRTVLSAGFAAAAALQAGLEPTGGRRIGFWPTEATLPGSRKVKGDPSMDNEDSAAVVRTPGGGLALLLCDGVTGPGDGSGARASRAAVRAMREFLEDDANAAPDVALGVAQRAVLGSAGAGASTAVVALLSPGGRARLASLGDSSAWLVRPLPDGGRAAWRLTPAHTELAERLAEDPAARSGGSMLVRCLGGIDRTPFTCTVRLAPGDQLVLLSDGAAEQDGDTWFGDDLAELAAAAASGAGRPAAALAAGLVMRSELLGGRDNATVVIADIHAEDAS</sequence>
<dbReference type="AlphaFoldDB" id="A0A3D9SP73"/>
<feature type="region of interest" description="Disordered" evidence="1">
    <location>
        <begin position="1"/>
        <end position="137"/>
    </location>
</feature>
<evidence type="ECO:0000259" key="2">
    <source>
        <dbReference type="PROSITE" id="PS51746"/>
    </source>
</evidence>
<feature type="domain" description="PPM-type phosphatase" evidence="2">
    <location>
        <begin position="324"/>
        <end position="560"/>
    </location>
</feature>
<dbReference type="Gene3D" id="3.60.40.10">
    <property type="entry name" value="PPM-type phosphatase domain"/>
    <property type="match status" value="1"/>
</dbReference>
<evidence type="ECO:0000313" key="4">
    <source>
        <dbReference type="Proteomes" id="UP000256661"/>
    </source>
</evidence>
<reference evidence="3 4" key="1">
    <citation type="submission" date="2018-08" db="EMBL/GenBank/DDBJ databases">
        <title>Sequencing the genomes of 1000 actinobacteria strains.</title>
        <authorList>
            <person name="Klenk H.-P."/>
        </authorList>
    </citation>
    <scope>NUCLEOTIDE SEQUENCE [LARGE SCALE GENOMIC DNA]</scope>
    <source>
        <strain evidence="3 4">DSM 43927</strain>
    </source>
</reference>
<feature type="compositionally biased region" description="Basic and acidic residues" evidence="1">
    <location>
        <begin position="74"/>
        <end position="102"/>
    </location>
</feature>
<feature type="compositionally biased region" description="Acidic residues" evidence="1">
    <location>
        <begin position="121"/>
        <end position="137"/>
    </location>
</feature>
<dbReference type="SUPFAM" id="SSF81606">
    <property type="entry name" value="PP2C-like"/>
    <property type="match status" value="1"/>
</dbReference>
<evidence type="ECO:0000313" key="3">
    <source>
        <dbReference type="EMBL" id="REE97762.1"/>
    </source>
</evidence>
<organism evidence="3 4">
    <name type="scientific">Thermomonospora umbrina</name>
    <dbReference type="NCBI Taxonomy" id="111806"/>
    <lineage>
        <taxon>Bacteria</taxon>
        <taxon>Bacillati</taxon>
        <taxon>Actinomycetota</taxon>
        <taxon>Actinomycetes</taxon>
        <taxon>Streptosporangiales</taxon>
        <taxon>Thermomonosporaceae</taxon>
        <taxon>Thermomonospora</taxon>
    </lineage>
</organism>
<evidence type="ECO:0000256" key="1">
    <source>
        <dbReference type="SAM" id="MobiDB-lite"/>
    </source>
</evidence>
<dbReference type="Proteomes" id="UP000256661">
    <property type="component" value="Unassembled WGS sequence"/>
</dbReference>
<accession>A0A3D9SP73</accession>